<organism evidence="3">
    <name type="scientific">viral metagenome</name>
    <dbReference type="NCBI Taxonomy" id="1070528"/>
    <lineage>
        <taxon>unclassified sequences</taxon>
        <taxon>metagenomes</taxon>
        <taxon>organismal metagenomes</taxon>
    </lineage>
</organism>
<proteinExistence type="predicted"/>
<feature type="region of interest" description="Disordered" evidence="1">
    <location>
        <begin position="227"/>
        <end position="256"/>
    </location>
</feature>
<protein>
    <submittedName>
        <fullName evidence="3">Uncharacterized protein</fullName>
    </submittedName>
</protein>
<sequence length="299" mass="34533">MIIYINIFIYYRCLPMNNSLDKLISNDELLTYICLILGIFNTFLMSIVITGIKHSFSIYIFLLFEAIFLIFIVYFILKKKDVYNKDDDIKYDWYFYLRISIIILVFFNFSLYIYNITNDSSTNSLKNGGGGSLSSLVGSSSRSNRVAPAAPVAPSQTNIENEIKMLQEELEPLVKEYTKYHDILKSSMQYPDNKRIKENIELAAKIAPLRVEIDKINEKINKLGRTGASRASSRAPRAASNRVVNDPFPYQTADSNYKSKRSDISDIMRDTNLTALQKTTLWGKLEKEERRKKEKMLKK</sequence>
<feature type="transmembrane region" description="Helical" evidence="2">
    <location>
        <begin position="58"/>
        <end position="77"/>
    </location>
</feature>
<reference evidence="3" key="1">
    <citation type="journal article" date="2020" name="Nature">
        <title>Giant virus diversity and host interactions through global metagenomics.</title>
        <authorList>
            <person name="Schulz F."/>
            <person name="Roux S."/>
            <person name="Paez-Espino D."/>
            <person name="Jungbluth S."/>
            <person name="Walsh D.A."/>
            <person name="Denef V.J."/>
            <person name="McMahon K.D."/>
            <person name="Konstantinidis K.T."/>
            <person name="Eloe-Fadrosh E.A."/>
            <person name="Kyrpides N.C."/>
            <person name="Woyke T."/>
        </authorList>
    </citation>
    <scope>NUCLEOTIDE SEQUENCE</scope>
    <source>
        <strain evidence="3">GVMAG-M-3300027769-26</strain>
    </source>
</reference>
<evidence type="ECO:0000256" key="2">
    <source>
        <dbReference type="SAM" id="Phobius"/>
    </source>
</evidence>
<feature type="transmembrane region" description="Helical" evidence="2">
    <location>
        <begin position="29"/>
        <end position="52"/>
    </location>
</feature>
<name>A0A6C0LAF2_9ZZZZ</name>
<keyword evidence="2" id="KW-0472">Membrane</keyword>
<feature type="compositionally biased region" description="Low complexity" evidence="1">
    <location>
        <begin position="228"/>
        <end position="242"/>
    </location>
</feature>
<keyword evidence="2" id="KW-0812">Transmembrane</keyword>
<keyword evidence="2" id="KW-1133">Transmembrane helix</keyword>
<evidence type="ECO:0000256" key="1">
    <source>
        <dbReference type="SAM" id="MobiDB-lite"/>
    </source>
</evidence>
<evidence type="ECO:0000313" key="3">
    <source>
        <dbReference type="EMBL" id="QHU27563.1"/>
    </source>
</evidence>
<accession>A0A6C0LAF2</accession>
<dbReference type="AlphaFoldDB" id="A0A6C0LAF2"/>
<dbReference type="EMBL" id="MN740459">
    <property type="protein sequence ID" value="QHU27563.1"/>
    <property type="molecule type" value="Genomic_DNA"/>
</dbReference>
<feature type="transmembrane region" description="Helical" evidence="2">
    <location>
        <begin position="93"/>
        <end position="114"/>
    </location>
</feature>